<sequence>MVCLFLLILFFFLSFYQYNLSLPTFMALNLPLVSIAFHIRYNCLNCFNHLFYSLIHWKSLFFYSRLKMSLNCGDRLILSTHLLLEEPTRLRRRNKCFSDVDERDHPFIDRAAGRTVEGFYR</sequence>
<accession>A0A1I7WCQ7</accession>
<dbReference type="AlphaFoldDB" id="A0A1I7WCQ7"/>
<protein>
    <submittedName>
        <fullName evidence="2">Secreted protein</fullName>
    </submittedName>
</protein>
<proteinExistence type="predicted"/>
<reference evidence="2" key="1">
    <citation type="submission" date="2016-11" db="UniProtKB">
        <authorList>
            <consortium name="WormBaseParasite"/>
        </authorList>
    </citation>
    <scope>IDENTIFICATION</scope>
</reference>
<name>A0A1I7WCQ7_HETBA</name>
<keyword evidence="1" id="KW-1185">Reference proteome</keyword>
<organism evidence="1 2">
    <name type="scientific">Heterorhabditis bacteriophora</name>
    <name type="common">Entomopathogenic nematode worm</name>
    <dbReference type="NCBI Taxonomy" id="37862"/>
    <lineage>
        <taxon>Eukaryota</taxon>
        <taxon>Metazoa</taxon>
        <taxon>Ecdysozoa</taxon>
        <taxon>Nematoda</taxon>
        <taxon>Chromadorea</taxon>
        <taxon>Rhabditida</taxon>
        <taxon>Rhabditina</taxon>
        <taxon>Rhabditomorpha</taxon>
        <taxon>Strongyloidea</taxon>
        <taxon>Heterorhabditidae</taxon>
        <taxon>Heterorhabditis</taxon>
    </lineage>
</organism>
<evidence type="ECO:0000313" key="1">
    <source>
        <dbReference type="Proteomes" id="UP000095283"/>
    </source>
</evidence>
<evidence type="ECO:0000313" key="2">
    <source>
        <dbReference type="WBParaSite" id="Hba_02474"/>
    </source>
</evidence>
<dbReference type="Proteomes" id="UP000095283">
    <property type="component" value="Unplaced"/>
</dbReference>
<dbReference type="WBParaSite" id="Hba_02474">
    <property type="protein sequence ID" value="Hba_02474"/>
    <property type="gene ID" value="Hba_02474"/>
</dbReference>